<comment type="caution">
    <text evidence="2">The sequence shown here is derived from an EMBL/GenBank/DDBJ whole genome shotgun (WGS) entry which is preliminary data.</text>
</comment>
<organism evidence="2 3">
    <name type="scientific">Cognatilysobacter xinjiangensis</name>
    <dbReference type="NCBI Taxonomy" id="546892"/>
    <lineage>
        <taxon>Bacteria</taxon>
        <taxon>Pseudomonadati</taxon>
        <taxon>Pseudomonadota</taxon>
        <taxon>Gammaproteobacteria</taxon>
        <taxon>Lysobacterales</taxon>
        <taxon>Lysobacteraceae</taxon>
        <taxon>Cognatilysobacter</taxon>
    </lineage>
</organism>
<keyword evidence="3" id="KW-1185">Reference proteome</keyword>
<proteinExistence type="predicted"/>
<accession>A0ABQ3C329</accession>
<evidence type="ECO:0000313" key="2">
    <source>
        <dbReference type="EMBL" id="GGZ66028.1"/>
    </source>
</evidence>
<name>A0ABQ3C329_9GAMM</name>
<dbReference type="PANTHER" id="PTHR36109">
    <property type="entry name" value="MEMBRANE PROTEIN-RELATED"/>
    <property type="match status" value="1"/>
</dbReference>
<evidence type="ECO:0008006" key="4">
    <source>
        <dbReference type="Google" id="ProtNLM"/>
    </source>
</evidence>
<feature type="transmembrane region" description="Helical" evidence="1">
    <location>
        <begin position="59"/>
        <end position="80"/>
    </location>
</feature>
<evidence type="ECO:0000313" key="3">
    <source>
        <dbReference type="Proteomes" id="UP000643403"/>
    </source>
</evidence>
<feature type="transmembrane region" description="Helical" evidence="1">
    <location>
        <begin position="86"/>
        <end position="110"/>
    </location>
</feature>
<protein>
    <recommendedName>
        <fullName evidence="4">DUF1269 domain-containing protein</fullName>
    </recommendedName>
</protein>
<dbReference type="RefSeq" id="WP_189449482.1">
    <property type="nucleotide sequence ID" value="NZ_BMXY01000002.1"/>
</dbReference>
<evidence type="ECO:0000256" key="1">
    <source>
        <dbReference type="SAM" id="Phobius"/>
    </source>
</evidence>
<keyword evidence="1" id="KW-0472">Membrane</keyword>
<keyword evidence="1" id="KW-0812">Transmembrane</keyword>
<reference evidence="3" key="1">
    <citation type="journal article" date="2019" name="Int. J. Syst. Evol. Microbiol.">
        <title>The Global Catalogue of Microorganisms (GCM) 10K type strain sequencing project: providing services to taxonomists for standard genome sequencing and annotation.</title>
        <authorList>
            <consortium name="The Broad Institute Genomics Platform"/>
            <consortium name="The Broad Institute Genome Sequencing Center for Infectious Disease"/>
            <person name="Wu L."/>
            <person name="Ma J."/>
        </authorList>
    </citation>
    <scope>NUCLEOTIDE SEQUENCE [LARGE SCALE GENOMIC DNA]</scope>
    <source>
        <strain evidence="3">KCTC 22558</strain>
    </source>
</reference>
<keyword evidence="1" id="KW-1133">Transmembrane helix</keyword>
<sequence length="166" mass="16811">MKIRHVYSTTDLDMARAAMNAARAAGAGEGCLSLVARSDIELDSISNDYKEADSDSMPAAIKGVVAGGATGFLLGLVAVVVSPLGITLAGAGIAALAGAGIGGMASTIFGSALPDPVRQKFDDEIQAGRILLLIDCDEEVSARAAPAIEATGAKHLPFEQPTAMVQ</sequence>
<dbReference type="EMBL" id="BMXY01000002">
    <property type="protein sequence ID" value="GGZ66028.1"/>
    <property type="molecule type" value="Genomic_DNA"/>
</dbReference>
<dbReference type="Proteomes" id="UP000643403">
    <property type="component" value="Unassembled WGS sequence"/>
</dbReference>
<dbReference type="InterPro" id="IPR052948">
    <property type="entry name" value="Low_temp-induced_all0457"/>
</dbReference>
<gene>
    <name evidence="2" type="ORF">GCM10008101_20150</name>
</gene>
<dbReference type="PANTHER" id="PTHR36109:SF2">
    <property type="entry name" value="MEMBRANE PROTEIN"/>
    <property type="match status" value="1"/>
</dbReference>